<dbReference type="GO" id="GO:0005975">
    <property type="term" value="P:carbohydrate metabolic process"/>
    <property type="evidence" value="ECO:0007669"/>
    <property type="project" value="InterPro"/>
</dbReference>
<organism evidence="1 2">
    <name type="scientific">Thiovibrio frasassiensis</name>
    <dbReference type="NCBI Taxonomy" id="2984131"/>
    <lineage>
        <taxon>Bacteria</taxon>
        <taxon>Pseudomonadati</taxon>
        <taxon>Thermodesulfobacteriota</taxon>
        <taxon>Desulfobulbia</taxon>
        <taxon>Desulfobulbales</taxon>
        <taxon>Thiovibrionaceae</taxon>
        <taxon>Thiovibrio</taxon>
    </lineage>
</organism>
<evidence type="ECO:0000313" key="1">
    <source>
        <dbReference type="EMBL" id="MDG4476680.1"/>
    </source>
</evidence>
<dbReference type="Proteomes" id="UP001154240">
    <property type="component" value="Unassembled WGS sequence"/>
</dbReference>
<dbReference type="SUPFAM" id="SSF48208">
    <property type="entry name" value="Six-hairpin glycosidases"/>
    <property type="match status" value="1"/>
</dbReference>
<dbReference type="PANTHER" id="PTHR42899">
    <property type="entry name" value="SPERMATOGENESIS-ASSOCIATED PROTEIN 20"/>
    <property type="match status" value="1"/>
</dbReference>
<evidence type="ECO:0000313" key="2">
    <source>
        <dbReference type="Proteomes" id="UP001154240"/>
    </source>
</evidence>
<proteinExistence type="predicted"/>
<protein>
    <submittedName>
        <fullName evidence="1">Thioredoxin domain-containing protein</fullName>
    </submittedName>
</protein>
<gene>
    <name evidence="1" type="ORF">OLX77_11005</name>
</gene>
<accession>A0A9X4MIT1</accession>
<reference evidence="1" key="2">
    <citation type="submission" date="2022-10" db="EMBL/GenBank/DDBJ databases">
        <authorList>
            <person name="Aronson H.S."/>
        </authorList>
    </citation>
    <scope>NUCLEOTIDE SEQUENCE</scope>
    <source>
        <strain evidence="1">RS19-109</strain>
    </source>
</reference>
<comment type="caution">
    <text evidence="1">The sequence shown here is derived from an EMBL/GenBank/DDBJ whole genome shotgun (WGS) entry which is preliminary data.</text>
</comment>
<dbReference type="EMBL" id="JAPHEH010000001">
    <property type="protein sequence ID" value="MDG4476680.1"/>
    <property type="molecule type" value="Genomic_DNA"/>
</dbReference>
<keyword evidence="2" id="KW-1185">Reference proteome</keyword>
<dbReference type="PIRSF" id="PIRSF006402">
    <property type="entry name" value="UCP006402_thioredoxin"/>
    <property type="match status" value="1"/>
</dbReference>
<dbReference type="Gene3D" id="1.50.10.10">
    <property type="match status" value="2"/>
</dbReference>
<reference evidence="1" key="1">
    <citation type="journal article" date="2022" name="bioRxiv">
        <title>Thiovibrio frasassiensisgen. nov., sp. nov., an autotrophic, elemental sulfur disproportionating bacterium isolated from sulfidic karst sediment, and proposal of Thiovibrionaceae fam. nov.</title>
        <authorList>
            <person name="Aronson H."/>
            <person name="Thomas C."/>
            <person name="Bhattacharyya M."/>
            <person name="Eckstein S."/>
            <person name="Jensen S."/>
            <person name="Barco R."/>
            <person name="Macalady J."/>
            <person name="Amend J."/>
        </authorList>
    </citation>
    <scope>NUCLEOTIDE SEQUENCE</scope>
    <source>
        <strain evidence="1">RS19-109</strain>
    </source>
</reference>
<dbReference type="PANTHER" id="PTHR42899:SF1">
    <property type="entry name" value="SPERMATOGENESIS-ASSOCIATED PROTEIN 20"/>
    <property type="match status" value="1"/>
</dbReference>
<dbReference type="InterPro" id="IPR024705">
    <property type="entry name" value="Ssp411"/>
</dbReference>
<name>A0A9X4MIT1_9BACT</name>
<sequence length="576" mass="64256">MPGFVQVVEAVNDAWRIRPEKILESAANITDHLRHKAADSGSARIEAGVFTKGFQQIASEYDAEFGGFGRAPKFPRPVLFNFLLRHAARTGESQALDMTLVTLRKMAAGGMYDHLGGGFHRYSVDAQWRVPHFEKMLYDQAQLAVSYLEAFQVGQDPFYANVAQDILDYVLRDMTSPEGGFYSAEDADSIQAGNPKIHGEGLFYLWTQDEIVSILGKEHGEIFAYHYGVLEAGNALNDPQEEFNGKNILYVAHPLAETAARFRMPEEELSRLLERARNKLQAVREQRPRPHRDDKVITSWNGHMISALARASQVLGEKRYLAAAERAATFIRDRLYQSESGTLFRRYRDGEAALAGQLDDYAFLVNGLLDLYEASFDIVWLQRAIALTEKQIALFADGEQGGFFETSGADHSVLVRLKGDYDGAEPTGNSVSALNLLRLAWITGNEAWLKRAGATIEAFGERLNDYPPILPQMLVAYGFQGSMHRQLVVAGKLGRPDTEIMLSMIRKRFLPEKIVLLADGGAGQEFLGRYQPFLAELSAQENRTAVYLCENFSCQLPTSDLAELANRLEAMGNAPR</sequence>
<dbReference type="RefSeq" id="WP_307633645.1">
    <property type="nucleotide sequence ID" value="NZ_JAPHEH010000001.1"/>
</dbReference>
<dbReference type="AlphaFoldDB" id="A0A9X4MIT1"/>
<dbReference type="InterPro" id="IPR012341">
    <property type="entry name" value="6hp_glycosidase-like_sf"/>
</dbReference>
<dbReference type="InterPro" id="IPR008928">
    <property type="entry name" value="6-hairpin_glycosidase_sf"/>
</dbReference>